<gene>
    <name evidence="2" type="ORF">GCM10009850_079570</name>
</gene>
<organism evidence="2 3">
    <name type="scientific">Nonomuraea monospora</name>
    <dbReference type="NCBI Taxonomy" id="568818"/>
    <lineage>
        <taxon>Bacteria</taxon>
        <taxon>Bacillati</taxon>
        <taxon>Actinomycetota</taxon>
        <taxon>Actinomycetes</taxon>
        <taxon>Streptosporangiales</taxon>
        <taxon>Streptosporangiaceae</taxon>
        <taxon>Nonomuraea</taxon>
    </lineage>
</organism>
<dbReference type="Proteomes" id="UP001499843">
    <property type="component" value="Unassembled WGS sequence"/>
</dbReference>
<dbReference type="EMBL" id="BAAAQX010000027">
    <property type="protein sequence ID" value="GAA2212495.1"/>
    <property type="molecule type" value="Genomic_DNA"/>
</dbReference>
<protein>
    <submittedName>
        <fullName evidence="2">Uncharacterized protein</fullName>
    </submittedName>
</protein>
<keyword evidence="3" id="KW-1185">Reference proteome</keyword>
<evidence type="ECO:0000256" key="1">
    <source>
        <dbReference type="SAM" id="MobiDB-lite"/>
    </source>
</evidence>
<name>A0ABP5PNX5_9ACTN</name>
<accession>A0ABP5PNX5</accession>
<sequence length="88" mass="10221">MNRQYRQINVAFPSWVNAETVAVAHIAPQFEEARVRGWIALWWFIRKSPCWRIRYLLSDGGPEAETSAPPSDEAGQHRAHPLRHTRDL</sequence>
<reference evidence="3" key="1">
    <citation type="journal article" date="2019" name="Int. J. Syst. Evol. Microbiol.">
        <title>The Global Catalogue of Microorganisms (GCM) 10K type strain sequencing project: providing services to taxonomists for standard genome sequencing and annotation.</title>
        <authorList>
            <consortium name="The Broad Institute Genomics Platform"/>
            <consortium name="The Broad Institute Genome Sequencing Center for Infectious Disease"/>
            <person name="Wu L."/>
            <person name="Ma J."/>
        </authorList>
    </citation>
    <scope>NUCLEOTIDE SEQUENCE [LARGE SCALE GENOMIC DNA]</scope>
    <source>
        <strain evidence="3">JCM 16114</strain>
    </source>
</reference>
<proteinExistence type="predicted"/>
<evidence type="ECO:0000313" key="3">
    <source>
        <dbReference type="Proteomes" id="UP001499843"/>
    </source>
</evidence>
<comment type="caution">
    <text evidence="2">The sequence shown here is derived from an EMBL/GenBank/DDBJ whole genome shotgun (WGS) entry which is preliminary data.</text>
</comment>
<feature type="compositionally biased region" description="Basic residues" evidence="1">
    <location>
        <begin position="77"/>
        <end position="88"/>
    </location>
</feature>
<feature type="region of interest" description="Disordered" evidence="1">
    <location>
        <begin position="62"/>
        <end position="88"/>
    </location>
</feature>
<evidence type="ECO:0000313" key="2">
    <source>
        <dbReference type="EMBL" id="GAA2212495.1"/>
    </source>
</evidence>